<dbReference type="EMBL" id="CAJPWZ010003335">
    <property type="protein sequence ID" value="CAG2258062.1"/>
    <property type="molecule type" value="Genomic_DNA"/>
</dbReference>
<feature type="region of interest" description="Disordered" evidence="2">
    <location>
        <begin position="351"/>
        <end position="408"/>
    </location>
</feature>
<name>A0A8S3VSR7_MYTED</name>
<dbReference type="GO" id="GO:0004867">
    <property type="term" value="F:serine-type endopeptidase inhibitor activity"/>
    <property type="evidence" value="ECO:0007669"/>
    <property type="project" value="InterPro"/>
</dbReference>
<dbReference type="GO" id="GO:0005615">
    <property type="term" value="C:extracellular space"/>
    <property type="evidence" value="ECO:0007669"/>
    <property type="project" value="TreeGrafter"/>
</dbReference>
<evidence type="ECO:0000256" key="3">
    <source>
        <dbReference type="SAM" id="SignalP"/>
    </source>
</evidence>
<organism evidence="5 6">
    <name type="scientific">Mytilus edulis</name>
    <name type="common">Blue mussel</name>
    <dbReference type="NCBI Taxonomy" id="6550"/>
    <lineage>
        <taxon>Eukaryota</taxon>
        <taxon>Metazoa</taxon>
        <taxon>Spiralia</taxon>
        <taxon>Lophotrochozoa</taxon>
        <taxon>Mollusca</taxon>
        <taxon>Bivalvia</taxon>
        <taxon>Autobranchia</taxon>
        <taxon>Pteriomorphia</taxon>
        <taxon>Mytilida</taxon>
        <taxon>Mytiloidea</taxon>
        <taxon>Mytilidae</taxon>
        <taxon>Mytilinae</taxon>
        <taxon>Mytilus</taxon>
    </lineage>
</organism>
<sequence>MKQLALLVCVLLYARSGDAQAKKATPKPVAVGAVGKMDRNCFDMPQTGMCMGMFVQRWFFSETSGRCFMNRGCFYQGFATIRECNKECRCKQPMNEGAGSGGFNCELEVQKYAFAGEACTPFMYTGCGGNGNRFNSITQCMNTCKVREFEHMEMMGEFGMMGQGFNQMGWNGGNMGNNGGGFRNGMNRNNMNSRGMGNNGRGMGSSGMGMGNNGMGMGNPSNGMGNSNMGMRNPSNGMGNSNMGMGNPSNGMGNPSNGMGNSNMGMGNSNMGMGNPNMGMGNPNMGMGNPNTGMSGWGNGQMGMGNNGGNGMGGNNGQMGMGNNGGNGMRNMGTTVSSMNNQNVGVANTNSGMGSGNPGMGSQKSGTSITQPNQPASLVTGSTSAGATETKASKGIASANPGTGGSKNVRNHILDKSVMSNQGNGQMPGLTNPGTGWPNTGMGNMQNTNNPGMGNTGMNNNPSGSMGTGGRGMNMAQTMPPPQNHNFGQGNSFFGSQRTNSQSSFGNNNAMNPTTTIMPGSTNMATWMYMGVK</sequence>
<accession>A0A8S3VSR7</accession>
<evidence type="ECO:0000256" key="2">
    <source>
        <dbReference type="SAM" id="MobiDB-lite"/>
    </source>
</evidence>
<dbReference type="SMART" id="SM00131">
    <property type="entry name" value="KU"/>
    <property type="match status" value="2"/>
</dbReference>
<dbReference type="SUPFAM" id="SSF57362">
    <property type="entry name" value="BPTI-like"/>
    <property type="match status" value="1"/>
</dbReference>
<dbReference type="PROSITE" id="PS00280">
    <property type="entry name" value="BPTI_KUNITZ_1"/>
    <property type="match status" value="1"/>
</dbReference>
<evidence type="ECO:0000313" key="5">
    <source>
        <dbReference type="EMBL" id="CAG2258062.1"/>
    </source>
</evidence>
<dbReference type="PROSITE" id="PS50279">
    <property type="entry name" value="BPTI_KUNITZ_2"/>
    <property type="match status" value="1"/>
</dbReference>
<dbReference type="InterPro" id="IPR020901">
    <property type="entry name" value="Prtase_inh_Kunz-CS"/>
</dbReference>
<feature type="domain" description="BPTI/Kunitz inhibitor" evidence="4">
    <location>
        <begin position="90"/>
        <end position="144"/>
    </location>
</feature>
<evidence type="ECO:0000313" key="6">
    <source>
        <dbReference type="Proteomes" id="UP000683360"/>
    </source>
</evidence>
<dbReference type="Gene3D" id="4.10.410.10">
    <property type="entry name" value="Pancreatic trypsin inhibitor Kunitz domain"/>
    <property type="match status" value="1"/>
</dbReference>
<gene>
    <name evidence="5" type="ORF">MEDL_69201</name>
</gene>
<feature type="region of interest" description="Disordered" evidence="2">
    <location>
        <begin position="494"/>
        <end position="518"/>
    </location>
</feature>
<dbReference type="PANTHER" id="PTHR10083">
    <property type="entry name" value="KUNITZ-TYPE PROTEASE INHIBITOR-RELATED"/>
    <property type="match status" value="1"/>
</dbReference>
<dbReference type="InterPro" id="IPR036880">
    <property type="entry name" value="Kunitz_BPTI_sf"/>
</dbReference>
<dbReference type="InterPro" id="IPR050098">
    <property type="entry name" value="TFPI/VKTCI-like"/>
</dbReference>
<dbReference type="Pfam" id="PF00014">
    <property type="entry name" value="Kunitz_BPTI"/>
    <property type="match status" value="1"/>
</dbReference>
<evidence type="ECO:0000259" key="4">
    <source>
        <dbReference type="PROSITE" id="PS50279"/>
    </source>
</evidence>
<dbReference type="AlphaFoldDB" id="A0A8S3VSR7"/>
<reference evidence="5" key="1">
    <citation type="submission" date="2021-03" db="EMBL/GenBank/DDBJ databases">
        <authorList>
            <person name="Bekaert M."/>
        </authorList>
    </citation>
    <scope>NUCLEOTIDE SEQUENCE</scope>
</reference>
<comment type="caution">
    <text evidence="5">The sequence shown here is derived from an EMBL/GenBank/DDBJ whole genome shotgun (WGS) entry which is preliminary data.</text>
</comment>
<feature type="chain" id="PRO_5035826176" description="BPTI/Kunitz inhibitor domain-containing protein" evidence="3">
    <location>
        <begin position="20"/>
        <end position="533"/>
    </location>
</feature>
<feature type="compositionally biased region" description="Polar residues" evidence="2">
    <location>
        <begin position="363"/>
        <end position="387"/>
    </location>
</feature>
<evidence type="ECO:0000256" key="1">
    <source>
        <dbReference type="ARBA" id="ARBA00023157"/>
    </source>
</evidence>
<keyword evidence="1" id="KW-1015">Disulfide bond</keyword>
<dbReference type="InterPro" id="IPR002223">
    <property type="entry name" value="Kunitz_BPTI"/>
</dbReference>
<dbReference type="CDD" id="cd00109">
    <property type="entry name" value="Kunitz-type"/>
    <property type="match status" value="1"/>
</dbReference>
<dbReference type="OrthoDB" id="6155004at2759"/>
<dbReference type="PANTHER" id="PTHR10083:SF374">
    <property type="entry name" value="BPTI_KUNITZ INHIBITOR DOMAIN-CONTAINING PROTEIN"/>
    <property type="match status" value="1"/>
</dbReference>
<keyword evidence="6" id="KW-1185">Reference proteome</keyword>
<dbReference type="Proteomes" id="UP000683360">
    <property type="component" value="Unassembled WGS sequence"/>
</dbReference>
<keyword evidence="3" id="KW-0732">Signal</keyword>
<protein>
    <recommendedName>
        <fullName evidence="4">BPTI/Kunitz inhibitor domain-containing protein</fullName>
    </recommendedName>
</protein>
<proteinExistence type="predicted"/>
<feature type="signal peptide" evidence="3">
    <location>
        <begin position="1"/>
        <end position="19"/>
    </location>
</feature>